<proteinExistence type="predicted"/>
<feature type="transmembrane region" description="Helical" evidence="1">
    <location>
        <begin position="222"/>
        <end position="240"/>
    </location>
</feature>
<dbReference type="Pfam" id="PF04087">
    <property type="entry name" value="DUF389"/>
    <property type="match status" value="1"/>
</dbReference>
<dbReference type="InterPro" id="IPR005240">
    <property type="entry name" value="DUF389"/>
</dbReference>
<sequence length="322" mass="34547">MDMLHVRAVSPPDLTERAMALLSTEPCVLNLVLHRDRVRNPDGDAIECDVLTGAANEVLRGLRDLKLEHRGSIVLAPVDFAFSDRAATAGAEELGARLRAPVWEQVEARIRAEGRYPPSFYLFLVIAGIIGAVGIITNSQILIVAAMVVGPEYGAITSVALGVDRRSGTRIRQGLAALLVGFLLAIVWAFLFGLLVRGYDLQPPAFDLGIRPVSHLIDTPDFYSVVVAVLAGIVGIVSLAEARTSALLGVFISVTTIPAGADIGVSCAFASWDEAWGSFLQLLLNIGILIVVGAGTLKCQRAIWRRVRKRRDARAAQRTPPG</sequence>
<dbReference type="PANTHER" id="PTHR20992:SF9">
    <property type="entry name" value="AT15442P-RELATED"/>
    <property type="match status" value="1"/>
</dbReference>
<name>A0AB39R6S5_9ACTN</name>
<keyword evidence="1" id="KW-1133">Transmembrane helix</keyword>
<feature type="transmembrane region" description="Helical" evidence="1">
    <location>
        <begin position="119"/>
        <end position="136"/>
    </location>
</feature>
<accession>A0AB39R6S5</accession>
<gene>
    <name evidence="2" type="ORF">AB5J53_02525</name>
</gene>
<organism evidence="2">
    <name type="scientific">Streptomyces sp. R41</name>
    <dbReference type="NCBI Taxonomy" id="3238632"/>
    <lineage>
        <taxon>Bacteria</taxon>
        <taxon>Bacillati</taxon>
        <taxon>Actinomycetota</taxon>
        <taxon>Actinomycetes</taxon>
        <taxon>Kitasatosporales</taxon>
        <taxon>Streptomycetaceae</taxon>
        <taxon>Streptomyces</taxon>
    </lineage>
</organism>
<evidence type="ECO:0000313" key="2">
    <source>
        <dbReference type="EMBL" id="XDQ50664.1"/>
    </source>
</evidence>
<feature type="transmembrane region" description="Helical" evidence="1">
    <location>
        <begin position="142"/>
        <end position="163"/>
    </location>
</feature>
<evidence type="ECO:0000256" key="1">
    <source>
        <dbReference type="SAM" id="Phobius"/>
    </source>
</evidence>
<dbReference type="RefSeq" id="WP_369244014.1">
    <property type="nucleotide sequence ID" value="NZ_CP163443.1"/>
</dbReference>
<keyword evidence="1" id="KW-0812">Transmembrane</keyword>
<dbReference type="AlphaFoldDB" id="A0AB39R6S5"/>
<dbReference type="PANTHER" id="PTHR20992">
    <property type="entry name" value="AT15442P-RELATED"/>
    <property type="match status" value="1"/>
</dbReference>
<dbReference type="EMBL" id="CP163443">
    <property type="protein sequence ID" value="XDQ50664.1"/>
    <property type="molecule type" value="Genomic_DNA"/>
</dbReference>
<keyword evidence="1" id="KW-0472">Membrane</keyword>
<feature type="transmembrane region" description="Helical" evidence="1">
    <location>
        <begin position="247"/>
        <end position="272"/>
    </location>
</feature>
<feature type="transmembrane region" description="Helical" evidence="1">
    <location>
        <begin position="278"/>
        <end position="299"/>
    </location>
</feature>
<protein>
    <submittedName>
        <fullName evidence="2">DUF389 domain-containing protein</fullName>
    </submittedName>
</protein>
<reference evidence="2" key="1">
    <citation type="submission" date="2024-07" db="EMBL/GenBank/DDBJ databases">
        <authorList>
            <person name="Yu S.T."/>
        </authorList>
    </citation>
    <scope>NUCLEOTIDE SEQUENCE</scope>
    <source>
        <strain evidence="2">R41</strain>
    </source>
</reference>
<feature type="transmembrane region" description="Helical" evidence="1">
    <location>
        <begin position="175"/>
        <end position="196"/>
    </location>
</feature>